<evidence type="ECO:0000256" key="2">
    <source>
        <dbReference type="SAM" id="MobiDB-lite"/>
    </source>
</evidence>
<accession>T1IX52</accession>
<reference evidence="3" key="2">
    <citation type="submission" date="2015-02" db="UniProtKB">
        <authorList>
            <consortium name="EnsemblMetazoa"/>
        </authorList>
    </citation>
    <scope>IDENTIFICATION</scope>
</reference>
<keyword evidence="4" id="KW-1185">Reference proteome</keyword>
<name>T1IX52_STRMM</name>
<dbReference type="PANTHER" id="PTHR43157:SF31">
    <property type="entry name" value="PHOSPHATIDYLINOSITOL-GLYCAN BIOSYNTHESIS CLASS F PROTEIN"/>
    <property type="match status" value="1"/>
</dbReference>
<dbReference type="PRINTS" id="PR00081">
    <property type="entry name" value="GDHRDH"/>
</dbReference>
<sequence>MSVNKLAIAAGVVTAAIFGAIAYKDTLTANYAGTERLDGHTVIITGANSGIGKATTLELAKRGAKIFMACRDLESCELARQEIVHASANERVYCRECNLASLKSINLFAQKIKKEEHAVHILINNAGVMGIPEHTKTKEGLELHFGINYFGHFVLTNLLLDKLKATGPARVITVSCPQHLKGTINFEDLNGEDKYDPDVAYSQSKLACVLFNRELAKKLKDYCVTVNVADPGYTYTEITRHKTYRTNHLLNHFAHPAMLILFRTPVQGAQTILHCALHPELRRTTGKYFDNCVQIEPAAEGIDDEVGAQLWDLSEKLMEPIIPVKKKRLLHGKKLTKQAKPEKTEETEIPEETEKPEKGGKAEKADKGDKPEKPEKPGKGDKPEKPEKPGKGEKPEKPEKPGKGAKPDKAEKAGKNGKQEKPEK</sequence>
<keyword evidence="1" id="KW-0560">Oxidoreductase</keyword>
<evidence type="ECO:0000256" key="1">
    <source>
        <dbReference type="ARBA" id="ARBA00023002"/>
    </source>
</evidence>
<dbReference type="Proteomes" id="UP000014500">
    <property type="component" value="Unassembled WGS sequence"/>
</dbReference>
<dbReference type="PANTHER" id="PTHR43157">
    <property type="entry name" value="PHOSPHATIDYLINOSITOL-GLYCAN BIOSYNTHESIS CLASS F PROTEIN-RELATED"/>
    <property type="match status" value="1"/>
</dbReference>
<evidence type="ECO:0000313" key="3">
    <source>
        <dbReference type="EnsemblMetazoa" id="SMAR005783-PA"/>
    </source>
</evidence>
<dbReference type="GO" id="GO:0016491">
    <property type="term" value="F:oxidoreductase activity"/>
    <property type="evidence" value="ECO:0007669"/>
    <property type="project" value="UniProtKB-KW"/>
</dbReference>
<feature type="region of interest" description="Disordered" evidence="2">
    <location>
        <begin position="333"/>
        <end position="424"/>
    </location>
</feature>
<dbReference type="InterPro" id="IPR036291">
    <property type="entry name" value="NAD(P)-bd_dom_sf"/>
</dbReference>
<dbReference type="EnsemblMetazoa" id="SMAR005783-RA">
    <property type="protein sequence ID" value="SMAR005783-PA"/>
    <property type="gene ID" value="SMAR005783"/>
</dbReference>
<dbReference type="Gene3D" id="3.40.50.720">
    <property type="entry name" value="NAD(P)-binding Rossmann-like Domain"/>
    <property type="match status" value="1"/>
</dbReference>
<dbReference type="STRING" id="126957.T1IX52"/>
<dbReference type="InterPro" id="IPR002347">
    <property type="entry name" value="SDR_fam"/>
</dbReference>
<dbReference type="PhylomeDB" id="T1IX52"/>
<dbReference type="OMA" id="WKTADGN"/>
<reference evidence="4" key="1">
    <citation type="submission" date="2011-05" db="EMBL/GenBank/DDBJ databases">
        <authorList>
            <person name="Richards S.R."/>
            <person name="Qu J."/>
            <person name="Jiang H."/>
            <person name="Jhangiani S.N."/>
            <person name="Agravi P."/>
            <person name="Goodspeed R."/>
            <person name="Gross S."/>
            <person name="Mandapat C."/>
            <person name="Jackson L."/>
            <person name="Mathew T."/>
            <person name="Pu L."/>
            <person name="Thornton R."/>
            <person name="Saada N."/>
            <person name="Wilczek-Boney K.B."/>
            <person name="Lee S."/>
            <person name="Kovar C."/>
            <person name="Wu Y."/>
            <person name="Scherer S.E."/>
            <person name="Worley K.C."/>
            <person name="Muzny D.M."/>
            <person name="Gibbs R."/>
        </authorList>
    </citation>
    <scope>NUCLEOTIDE SEQUENCE</scope>
    <source>
        <strain evidence="4">Brora</strain>
    </source>
</reference>
<dbReference type="AlphaFoldDB" id="T1IX52"/>
<dbReference type="eggNOG" id="KOG1208">
    <property type="taxonomic scope" value="Eukaryota"/>
</dbReference>
<proteinExistence type="predicted"/>
<protein>
    <recommendedName>
        <fullName evidence="5">Retinol dehydrogenase 13</fullName>
    </recommendedName>
</protein>
<feature type="compositionally biased region" description="Basic and acidic residues" evidence="2">
    <location>
        <begin position="339"/>
        <end position="424"/>
    </location>
</feature>
<evidence type="ECO:0000313" key="4">
    <source>
        <dbReference type="Proteomes" id="UP000014500"/>
    </source>
</evidence>
<organism evidence="3 4">
    <name type="scientific">Strigamia maritima</name>
    <name type="common">European centipede</name>
    <name type="synonym">Geophilus maritimus</name>
    <dbReference type="NCBI Taxonomy" id="126957"/>
    <lineage>
        <taxon>Eukaryota</taxon>
        <taxon>Metazoa</taxon>
        <taxon>Ecdysozoa</taxon>
        <taxon>Arthropoda</taxon>
        <taxon>Myriapoda</taxon>
        <taxon>Chilopoda</taxon>
        <taxon>Pleurostigmophora</taxon>
        <taxon>Geophilomorpha</taxon>
        <taxon>Linotaeniidae</taxon>
        <taxon>Strigamia</taxon>
    </lineage>
</organism>
<dbReference type="EMBL" id="JH431641">
    <property type="status" value="NOT_ANNOTATED_CDS"/>
    <property type="molecule type" value="Genomic_DNA"/>
</dbReference>
<dbReference type="SUPFAM" id="SSF51735">
    <property type="entry name" value="NAD(P)-binding Rossmann-fold domains"/>
    <property type="match status" value="1"/>
</dbReference>
<evidence type="ECO:0008006" key="5">
    <source>
        <dbReference type="Google" id="ProtNLM"/>
    </source>
</evidence>
<dbReference type="HOGENOM" id="CLU_010194_44_5_1"/>
<dbReference type="Pfam" id="PF00106">
    <property type="entry name" value="adh_short"/>
    <property type="match status" value="1"/>
</dbReference>